<feature type="binding site" evidence="8">
    <location>
        <position position="482"/>
    </location>
    <ligand>
        <name>L-aspartate</name>
        <dbReference type="ChEBI" id="CHEBI:29991"/>
    </ligand>
</feature>
<evidence type="ECO:0000256" key="2">
    <source>
        <dbReference type="ARBA" id="ARBA00011738"/>
    </source>
</evidence>
<dbReference type="Pfam" id="PF00152">
    <property type="entry name" value="tRNA-synt_2"/>
    <property type="match status" value="1"/>
</dbReference>
<proteinExistence type="inferred from homology"/>
<dbReference type="InterPro" id="IPR004365">
    <property type="entry name" value="NA-bd_OB_tRNA"/>
</dbReference>
<reference evidence="10 11" key="1">
    <citation type="journal article" date="2023" name="Microbiol. Resour. Announc.">
        <title>Complete Genome of 'Candidatus Phytoplasma rubi' RS, a Phytopathogenic Bacterium Associated with Rubus Stunt Disease.</title>
        <authorList>
            <person name="Duckeck D."/>
            <person name="Zubert C."/>
            <person name="Bohm J.W."/>
            <person name="Carminati G."/>
            <person name="Schneider B."/>
            <person name="Kube M."/>
        </authorList>
    </citation>
    <scope>NUCLEOTIDE SEQUENCE [LARGE SCALE GENOMIC DNA]</scope>
    <source>
        <strain evidence="10 11">RS</strain>
    </source>
</reference>
<evidence type="ECO:0000256" key="8">
    <source>
        <dbReference type="HAMAP-Rule" id="MF_00044"/>
    </source>
</evidence>
<feature type="binding site" evidence="8">
    <location>
        <position position="443"/>
    </location>
    <ligand>
        <name>L-aspartate</name>
        <dbReference type="ChEBI" id="CHEBI:29991"/>
    </ligand>
</feature>
<keyword evidence="3 8" id="KW-0436">Ligase</keyword>
<evidence type="ECO:0000256" key="6">
    <source>
        <dbReference type="ARBA" id="ARBA00022917"/>
    </source>
</evidence>
<dbReference type="SUPFAM" id="SSF55681">
    <property type="entry name" value="Class II aaRS and biotin synthetases"/>
    <property type="match status" value="1"/>
</dbReference>
<dbReference type="PANTHER" id="PTHR22594:SF5">
    <property type="entry name" value="ASPARTATE--TRNA LIGASE, MITOCHONDRIAL"/>
    <property type="match status" value="1"/>
</dbReference>
<sequence>MKTKYIFSNNEITLKQNGQKVLIKGWIARKRNIGKKIFLILRDFSGIVQLVVDHDHHQYDQIASFKVETVVEVIGLVRERINKNFKIKTGEIEILIEKCNLLSEAQNLPLNVFEQTNALEEQRLKYRYLDLRREEQKKYLVKRHQITQNIRKTILDNDFLELETPILSKSIPEGARDYLVPSRIHPYNFYALPQSPQIFKQLYMLSGFERYFQIARCFRDEDLRSDRQPEFTQVDIETAFFDQKEIMTLVEEIMKNLFQDILKKELKTPLQKITYDKALNLYGTDKPDLRFDLLIEDLTSYFDLTQLNQNNIKSIIKGIKLNISDFKKFFSRKKLDEYKNLIKQNFSLDLHFIQKQDNLLKGYLNNYIKEVSFLEEQEICFFILFNKEHRINEDNLLKALGFLRNELAKNLDLYDSNKESLLWVVDFPLLEFNESEKRYYAMHHPFTLPIDVQQLYEVPDKVKGQTYDLVFNGYEIGSGSLRNYQSQVQEFIFNKLGLKKEEIEQNFGFFNEALKYGAPPHGGIALGLDRLVMLFTKTNNIKDVIAFPKTQSGQDLMMQSPSLVDEQQLNVLKLKKLETKI</sequence>
<dbReference type="SUPFAM" id="SSF55261">
    <property type="entry name" value="GAD domain-like"/>
    <property type="match status" value="1"/>
</dbReference>
<dbReference type="CDD" id="cd00777">
    <property type="entry name" value="AspRS_core"/>
    <property type="match status" value="1"/>
</dbReference>
<dbReference type="NCBIfam" id="TIGR00459">
    <property type="entry name" value="aspS_bact"/>
    <property type="match status" value="1"/>
</dbReference>
<evidence type="ECO:0000256" key="7">
    <source>
        <dbReference type="ARBA" id="ARBA00023146"/>
    </source>
</evidence>
<dbReference type="Gene3D" id="2.40.50.140">
    <property type="entry name" value="Nucleic acid-binding proteins"/>
    <property type="match status" value="1"/>
</dbReference>
<evidence type="ECO:0000256" key="3">
    <source>
        <dbReference type="ARBA" id="ARBA00022598"/>
    </source>
</evidence>
<dbReference type="RefSeq" id="WP_268849802.1">
    <property type="nucleotide sequence ID" value="NZ_CP114006.1"/>
</dbReference>
<dbReference type="CDD" id="cd04317">
    <property type="entry name" value="EcAspRS_like_N"/>
    <property type="match status" value="1"/>
</dbReference>
<dbReference type="InterPro" id="IPR004115">
    <property type="entry name" value="GAD-like_sf"/>
</dbReference>
<dbReference type="Gene3D" id="3.30.930.10">
    <property type="entry name" value="Bira Bifunctional Protein, Domain 2"/>
    <property type="match status" value="1"/>
</dbReference>
<dbReference type="InterPro" id="IPR045864">
    <property type="entry name" value="aa-tRNA-synth_II/BPL/LPL"/>
</dbReference>
<comment type="subcellular location">
    <subcellularLocation>
        <location evidence="8">Cytoplasm</location>
    </subcellularLocation>
</comment>
<keyword evidence="5 8" id="KW-0067">ATP-binding</keyword>
<dbReference type="EC" id="6.1.1.12" evidence="8"/>
<evidence type="ECO:0000256" key="5">
    <source>
        <dbReference type="ARBA" id="ARBA00022840"/>
    </source>
</evidence>
<dbReference type="InterPro" id="IPR004364">
    <property type="entry name" value="Aa-tRNA-synt_II"/>
</dbReference>
<keyword evidence="8" id="KW-0963">Cytoplasm</keyword>
<keyword evidence="11" id="KW-1185">Reference proteome</keyword>
<dbReference type="PANTHER" id="PTHR22594">
    <property type="entry name" value="ASPARTYL/LYSYL-TRNA SYNTHETASE"/>
    <property type="match status" value="1"/>
</dbReference>
<dbReference type="InterPro" id="IPR047089">
    <property type="entry name" value="Asp-tRNA-ligase_1_N"/>
</dbReference>
<dbReference type="SUPFAM" id="SSF50249">
    <property type="entry name" value="Nucleic acid-binding proteins"/>
    <property type="match status" value="1"/>
</dbReference>
<dbReference type="InterPro" id="IPR004524">
    <property type="entry name" value="Asp-tRNA-ligase_1"/>
</dbReference>
<keyword evidence="7 8" id="KW-0030">Aminoacyl-tRNA synthetase</keyword>
<comment type="function">
    <text evidence="8">Catalyzes the attachment of L-aspartate to tRNA(Asp) in a two-step reaction: L-aspartate is first activated by ATP to form Asp-AMP and then transferred to the acceptor end of tRNA(Asp).</text>
</comment>
<dbReference type="PROSITE" id="PS50862">
    <property type="entry name" value="AA_TRNA_LIGASE_II"/>
    <property type="match status" value="1"/>
</dbReference>
<dbReference type="Proteomes" id="UP001164727">
    <property type="component" value="Chromosome"/>
</dbReference>
<feature type="binding site" evidence="8">
    <location>
        <begin position="527"/>
        <end position="530"/>
    </location>
    <ligand>
        <name>ATP</name>
        <dbReference type="ChEBI" id="CHEBI:30616"/>
    </ligand>
</feature>
<feature type="region of interest" description="Aspartate" evidence="8">
    <location>
        <begin position="197"/>
        <end position="200"/>
    </location>
</feature>
<feature type="binding site" evidence="8">
    <location>
        <begin position="219"/>
        <end position="221"/>
    </location>
    <ligand>
        <name>ATP</name>
        <dbReference type="ChEBI" id="CHEBI:30616"/>
    </ligand>
</feature>
<gene>
    <name evidence="8" type="primary">aspS</name>
    <name evidence="10" type="ORF">RS022_08200</name>
</gene>
<evidence type="ECO:0000256" key="1">
    <source>
        <dbReference type="ARBA" id="ARBA00006303"/>
    </source>
</evidence>
<dbReference type="Gene3D" id="3.30.1360.30">
    <property type="entry name" value="GAD-like domain"/>
    <property type="match status" value="1"/>
</dbReference>
<keyword evidence="6 8" id="KW-0648">Protein biosynthesis</keyword>
<dbReference type="InterPro" id="IPR002312">
    <property type="entry name" value="Asp/Asn-tRNA-synth_IIb"/>
</dbReference>
<evidence type="ECO:0000313" key="10">
    <source>
        <dbReference type="EMBL" id="WAN63619.1"/>
    </source>
</evidence>
<feature type="binding site" evidence="8">
    <location>
        <position position="228"/>
    </location>
    <ligand>
        <name>ATP</name>
        <dbReference type="ChEBI" id="CHEBI:30616"/>
    </ligand>
</feature>
<dbReference type="PRINTS" id="PR01042">
    <property type="entry name" value="TRNASYNTHASP"/>
</dbReference>
<comment type="catalytic activity">
    <reaction evidence="8">
        <text>tRNA(Asp) + L-aspartate + ATP = L-aspartyl-tRNA(Asp) + AMP + diphosphate</text>
        <dbReference type="Rhea" id="RHEA:19649"/>
        <dbReference type="Rhea" id="RHEA-COMP:9660"/>
        <dbReference type="Rhea" id="RHEA-COMP:9678"/>
        <dbReference type="ChEBI" id="CHEBI:29991"/>
        <dbReference type="ChEBI" id="CHEBI:30616"/>
        <dbReference type="ChEBI" id="CHEBI:33019"/>
        <dbReference type="ChEBI" id="CHEBI:78442"/>
        <dbReference type="ChEBI" id="CHEBI:78516"/>
        <dbReference type="ChEBI" id="CHEBI:456215"/>
        <dbReference type="EC" id="6.1.1.12"/>
    </reaction>
</comment>
<feature type="binding site" evidence="8">
    <location>
        <position position="475"/>
    </location>
    <ligand>
        <name>ATP</name>
        <dbReference type="ChEBI" id="CHEBI:30616"/>
    </ligand>
</feature>
<dbReference type="HAMAP" id="MF_00044">
    <property type="entry name" value="Asp_tRNA_synth_type1"/>
    <property type="match status" value="1"/>
</dbReference>
<dbReference type="InterPro" id="IPR012340">
    <property type="entry name" value="NA-bd_OB-fold"/>
</dbReference>
<dbReference type="InterPro" id="IPR006195">
    <property type="entry name" value="aa-tRNA-synth_II"/>
</dbReference>
<accession>A0ABY7BT27</accession>
<dbReference type="Pfam" id="PF01336">
    <property type="entry name" value="tRNA_anti-codon"/>
    <property type="match status" value="1"/>
</dbReference>
<feature type="binding site" evidence="8">
    <location>
        <position position="173"/>
    </location>
    <ligand>
        <name>L-aspartate</name>
        <dbReference type="ChEBI" id="CHEBI:29991"/>
    </ligand>
</feature>
<feature type="domain" description="Aminoacyl-transfer RNA synthetases class-II family profile" evidence="9">
    <location>
        <begin position="146"/>
        <end position="548"/>
    </location>
</feature>
<keyword evidence="4 8" id="KW-0547">Nucleotide-binding</keyword>
<evidence type="ECO:0000256" key="4">
    <source>
        <dbReference type="ARBA" id="ARBA00022741"/>
    </source>
</evidence>
<comment type="subunit">
    <text evidence="2 8">Homodimer.</text>
</comment>
<dbReference type="InterPro" id="IPR047090">
    <property type="entry name" value="AspRS_core"/>
</dbReference>
<protein>
    <recommendedName>
        <fullName evidence="8">Aspartate--tRNA ligase</fullName>
        <ecNumber evidence="8">6.1.1.12</ecNumber>
    </recommendedName>
    <alternativeName>
        <fullName evidence="8">Aspartyl-tRNA synthetase</fullName>
        <shortName evidence="8">AspRS</shortName>
    </alternativeName>
</protein>
<name>A0ABY7BT27_9MOLU</name>
<feature type="binding site" evidence="8">
    <location>
        <position position="219"/>
    </location>
    <ligand>
        <name>L-aspartate</name>
        <dbReference type="ChEBI" id="CHEBI:29991"/>
    </ligand>
</feature>
<dbReference type="NCBIfam" id="NF001750">
    <property type="entry name" value="PRK00476.1"/>
    <property type="match status" value="1"/>
</dbReference>
<dbReference type="EMBL" id="CP114006">
    <property type="protein sequence ID" value="WAN63619.1"/>
    <property type="molecule type" value="Genomic_DNA"/>
</dbReference>
<comment type="caution">
    <text evidence="8">Lacks conserved residue(s) required for the propagation of feature annotation.</text>
</comment>
<organism evidence="10 11">
    <name type="scientific">Candidatus Phytoplasma rubi</name>
    <dbReference type="NCBI Taxonomy" id="399025"/>
    <lineage>
        <taxon>Bacteria</taxon>
        <taxon>Bacillati</taxon>
        <taxon>Mycoplasmatota</taxon>
        <taxon>Mollicutes</taxon>
        <taxon>Acholeplasmatales</taxon>
        <taxon>Acholeplasmataceae</taxon>
        <taxon>Candidatus Phytoplasma</taxon>
        <taxon>16SrV (Elm yellows group)</taxon>
    </lineage>
</organism>
<evidence type="ECO:0000259" key="9">
    <source>
        <dbReference type="PROSITE" id="PS50862"/>
    </source>
</evidence>
<evidence type="ECO:0000313" key="11">
    <source>
        <dbReference type="Proteomes" id="UP001164727"/>
    </source>
</evidence>
<comment type="similarity">
    <text evidence="1 8">Belongs to the class-II aminoacyl-tRNA synthetase family. Type 1 subfamily.</text>
</comment>